<organism evidence="2 3">
    <name type="scientific">Sulfuracidifex metallicus DSM 6482 = JCM 9184</name>
    <dbReference type="NCBI Taxonomy" id="523847"/>
    <lineage>
        <taxon>Archaea</taxon>
        <taxon>Thermoproteota</taxon>
        <taxon>Thermoprotei</taxon>
        <taxon>Sulfolobales</taxon>
        <taxon>Sulfolobaceae</taxon>
        <taxon>Sulfuracidifex</taxon>
    </lineage>
</organism>
<name>A0A6A9QXH6_SULME</name>
<dbReference type="Proteomes" id="UP000470772">
    <property type="component" value="Unassembled WGS sequence"/>
</dbReference>
<keyword evidence="1" id="KW-0472">Membrane</keyword>
<comment type="caution">
    <text evidence="2">The sequence shown here is derived from an EMBL/GenBank/DDBJ whole genome shotgun (WGS) entry which is preliminary data.</text>
</comment>
<dbReference type="NCBIfam" id="TIGR01167">
    <property type="entry name" value="LPXTG_anchor"/>
    <property type="match status" value="1"/>
</dbReference>
<proteinExistence type="predicted"/>
<feature type="transmembrane region" description="Helical" evidence="1">
    <location>
        <begin position="31"/>
        <end position="50"/>
    </location>
</feature>
<evidence type="ECO:0000256" key="1">
    <source>
        <dbReference type="SAM" id="Phobius"/>
    </source>
</evidence>
<evidence type="ECO:0000313" key="3">
    <source>
        <dbReference type="Proteomes" id="UP000470772"/>
    </source>
</evidence>
<dbReference type="EMBL" id="WGGD01000005">
    <property type="protein sequence ID" value="MUN29732.1"/>
    <property type="molecule type" value="Genomic_DNA"/>
</dbReference>
<keyword evidence="3" id="KW-1185">Reference proteome</keyword>
<keyword evidence="1" id="KW-0812">Transmembrane</keyword>
<dbReference type="AlphaFoldDB" id="A0A6A9QXH6"/>
<reference evidence="2 3" key="1">
    <citation type="submission" date="2019-10" db="EMBL/GenBank/DDBJ databases">
        <title>Sequencing and Assembly of Multiple Reported Metal-Biooxidizing Members of the Extremely Thermoacidophilic Archaeal Family Sulfolobaceae.</title>
        <authorList>
            <person name="Counts J.A."/>
            <person name="Kelly R.M."/>
        </authorList>
    </citation>
    <scope>NUCLEOTIDE SEQUENCE [LARGE SCALE GENOMIC DNA]</scope>
    <source>
        <strain evidence="2 3">DSM 6482</strain>
    </source>
</reference>
<protein>
    <submittedName>
        <fullName evidence="2">LPXTG cell wall anchor domain-containing protein</fullName>
    </submittedName>
</protein>
<dbReference type="RefSeq" id="WP_156017406.1">
    <property type="nucleotide sequence ID" value="NZ_WGGD01000005.1"/>
</dbReference>
<gene>
    <name evidence="2" type="ORF">GC250_09855</name>
</gene>
<keyword evidence="1" id="KW-1133">Transmembrane helix</keyword>
<accession>A0A6A9QXH6</accession>
<sequence length="53" mass="5696">MQKPLVDNSTSNSAISHTITSSHALITSTDINLALIGVGISILIGVFLVYRRR</sequence>
<evidence type="ECO:0000313" key="2">
    <source>
        <dbReference type="EMBL" id="MUN29732.1"/>
    </source>
</evidence>